<sequence length="115" mass="12978">MLLNLAQSVEEEEVVKGLGTDTVFLEAIRSLLENVELELVKIEASLIESKGEILDLANKITSFSVDDYQRILLPLVNVYLHKQIESFAEVYANWKSESTPRPSLELLSNHFTGSR</sequence>
<name>A0A835HZX7_9MAGN</name>
<keyword evidence="3" id="KW-1185">Reference proteome</keyword>
<protein>
    <submittedName>
        <fullName evidence="2">Uncharacterized protein</fullName>
    </submittedName>
</protein>
<evidence type="ECO:0000313" key="2">
    <source>
        <dbReference type="EMBL" id="KAF9607502.1"/>
    </source>
</evidence>
<evidence type="ECO:0000313" key="3">
    <source>
        <dbReference type="Proteomes" id="UP000631114"/>
    </source>
</evidence>
<reference evidence="2 3" key="1">
    <citation type="submission" date="2020-10" db="EMBL/GenBank/DDBJ databases">
        <title>The Coptis chinensis genome and diversification of protoberbering-type alkaloids.</title>
        <authorList>
            <person name="Wang B."/>
            <person name="Shu S."/>
            <person name="Song C."/>
            <person name="Liu Y."/>
        </authorList>
    </citation>
    <scope>NUCLEOTIDE SEQUENCE [LARGE SCALE GENOMIC DNA]</scope>
    <source>
        <strain evidence="2">HL-2020</strain>
        <tissue evidence="2">Leaf</tissue>
    </source>
</reference>
<keyword evidence="1" id="KW-0175">Coiled coil</keyword>
<dbReference type="EMBL" id="JADFTS010000005">
    <property type="protein sequence ID" value="KAF9607502.1"/>
    <property type="molecule type" value="Genomic_DNA"/>
</dbReference>
<proteinExistence type="predicted"/>
<organism evidence="2 3">
    <name type="scientific">Coptis chinensis</name>
    <dbReference type="NCBI Taxonomy" id="261450"/>
    <lineage>
        <taxon>Eukaryota</taxon>
        <taxon>Viridiplantae</taxon>
        <taxon>Streptophyta</taxon>
        <taxon>Embryophyta</taxon>
        <taxon>Tracheophyta</taxon>
        <taxon>Spermatophyta</taxon>
        <taxon>Magnoliopsida</taxon>
        <taxon>Ranunculales</taxon>
        <taxon>Ranunculaceae</taxon>
        <taxon>Coptidoideae</taxon>
        <taxon>Coptis</taxon>
    </lineage>
</organism>
<evidence type="ECO:0000256" key="1">
    <source>
        <dbReference type="SAM" id="Coils"/>
    </source>
</evidence>
<comment type="caution">
    <text evidence="2">The sequence shown here is derived from an EMBL/GenBank/DDBJ whole genome shotgun (WGS) entry which is preliminary data.</text>
</comment>
<gene>
    <name evidence="2" type="ORF">IFM89_036452</name>
</gene>
<accession>A0A835HZX7</accession>
<dbReference type="AlphaFoldDB" id="A0A835HZX7"/>
<feature type="coiled-coil region" evidence="1">
    <location>
        <begin position="25"/>
        <end position="52"/>
    </location>
</feature>
<dbReference type="Proteomes" id="UP000631114">
    <property type="component" value="Unassembled WGS sequence"/>
</dbReference>